<keyword evidence="2" id="KW-1185">Reference proteome</keyword>
<dbReference type="Proteomes" id="UP000606193">
    <property type="component" value="Unassembled WGS sequence"/>
</dbReference>
<dbReference type="RefSeq" id="WP_249298631.1">
    <property type="nucleotide sequence ID" value="NZ_JACRSX010000034.1"/>
</dbReference>
<protein>
    <submittedName>
        <fullName evidence="1">Uncharacterized protein</fullName>
    </submittedName>
</protein>
<name>A0ABR7N4S5_9FIRM</name>
<proteinExistence type="predicted"/>
<reference evidence="1 2" key="1">
    <citation type="submission" date="2020-08" db="EMBL/GenBank/DDBJ databases">
        <title>Genome public.</title>
        <authorList>
            <person name="Liu C."/>
            <person name="Sun Q."/>
        </authorList>
    </citation>
    <scope>NUCLEOTIDE SEQUENCE [LARGE SCALE GENOMIC DNA]</scope>
    <source>
        <strain evidence="1 2">NSJ-37</strain>
    </source>
</reference>
<evidence type="ECO:0000313" key="2">
    <source>
        <dbReference type="Proteomes" id="UP000606193"/>
    </source>
</evidence>
<dbReference type="EMBL" id="JACRSX010000034">
    <property type="protein sequence ID" value="MBC8563642.1"/>
    <property type="molecule type" value="Genomic_DNA"/>
</dbReference>
<comment type="caution">
    <text evidence="1">The sequence shown here is derived from an EMBL/GenBank/DDBJ whole genome shotgun (WGS) entry which is preliminary data.</text>
</comment>
<sequence>MKKTREKFCKFARKKHRWLEFTEEKTVNICNKTNFTEYDANVIVRGLLDEFLDKNFPLKRYIPPQISTKKLPITTNVISHTYLFLSLKLAMLQSNEKSCETLDQYFLDIKMNYAPSFWHFYDFDEALMNMVDIRGISYCDIMPGEICGIIRGILEDGQYATIHLDEFYLTEKESFDTLHLVRENLVYGFDDTKKVFLVYGFGKREKMETFEVSYDDFLFSFEKGRRFYFSGAGYLKMEWCYPVTRIVIKDCDRFQLTEKYLLKKMQEFLYPEKSKDVNGEIQIYGSNVYKWIIEELQGISNRETIDYRTFHLLYEHKRNVYRCLDKLKYDELSENTKKYMKEYETVVKKFNRIRIIYMCKAGISTEEIRKNKIHQTYSLGDDFVHKFVHAVNFELEIIKAMLN</sequence>
<accession>A0ABR7N4S5</accession>
<organism evidence="1 2">
    <name type="scientific">Jutongia huaianensis</name>
    <dbReference type="NCBI Taxonomy" id="2763668"/>
    <lineage>
        <taxon>Bacteria</taxon>
        <taxon>Bacillati</taxon>
        <taxon>Bacillota</taxon>
        <taxon>Clostridia</taxon>
        <taxon>Lachnospirales</taxon>
        <taxon>Lachnospiraceae</taxon>
        <taxon>Jutongia</taxon>
    </lineage>
</organism>
<evidence type="ECO:0000313" key="1">
    <source>
        <dbReference type="EMBL" id="MBC8563642.1"/>
    </source>
</evidence>
<gene>
    <name evidence="1" type="ORF">H8704_13635</name>
</gene>